<dbReference type="InterPro" id="IPR018487">
    <property type="entry name" value="Hemopexin-like_repeat"/>
</dbReference>
<comment type="caution">
    <text evidence="1">The sequence shown here is derived from an EMBL/GenBank/DDBJ whole genome shotgun (WGS) entry which is preliminary data.</text>
</comment>
<evidence type="ECO:0000313" key="1">
    <source>
        <dbReference type="EMBL" id="MFC6879403.1"/>
    </source>
</evidence>
<protein>
    <submittedName>
        <fullName evidence="1">Uncharacterized protein</fullName>
    </submittedName>
</protein>
<dbReference type="PROSITE" id="PS51257">
    <property type="entry name" value="PROKAR_LIPOPROTEIN"/>
    <property type="match status" value="1"/>
</dbReference>
<name>A0ABW2CE49_9ACTN</name>
<dbReference type="SUPFAM" id="SSF50923">
    <property type="entry name" value="Hemopexin-like domain"/>
    <property type="match status" value="2"/>
</dbReference>
<sequence>MAKENPRSRNAGGSFSKCCGPGFATCFLMGWGACISTVAERIDMPSTIDAVVPVPDQYGQFWMLSGDRSLRIAIADGEPHADTVVRGPDTFAELWPSLEGFDHIDAAVPVPDQHGQFWMLSDDRYVRIAIKGGEPHTDTVVRGPGSLEKDWPSLADFGRVDAVVPVPDQYGQFWMLSGDRSLRIAIADGEPHADTVVRGPDTFAELWPSLEGFDHIDAAVPVPDQHGQFWMLSGDRYVRIAIKGGEPHTDTVVRGPGSLEKDWPSLADF</sequence>
<proteinExistence type="predicted"/>
<keyword evidence="2" id="KW-1185">Reference proteome</keyword>
<organism evidence="1 2">
    <name type="scientific">Actinomadura yumaensis</name>
    <dbReference type="NCBI Taxonomy" id="111807"/>
    <lineage>
        <taxon>Bacteria</taxon>
        <taxon>Bacillati</taxon>
        <taxon>Actinomycetota</taxon>
        <taxon>Actinomycetes</taxon>
        <taxon>Streptosporangiales</taxon>
        <taxon>Thermomonosporaceae</taxon>
        <taxon>Actinomadura</taxon>
    </lineage>
</organism>
<dbReference type="InterPro" id="IPR036375">
    <property type="entry name" value="Hemopexin-like_dom_sf"/>
</dbReference>
<dbReference type="EMBL" id="JBHSXS010000002">
    <property type="protein sequence ID" value="MFC6879403.1"/>
    <property type="molecule type" value="Genomic_DNA"/>
</dbReference>
<evidence type="ECO:0000313" key="2">
    <source>
        <dbReference type="Proteomes" id="UP001596380"/>
    </source>
</evidence>
<dbReference type="PROSITE" id="PS51642">
    <property type="entry name" value="HEMOPEXIN_2"/>
    <property type="match status" value="2"/>
</dbReference>
<reference evidence="2" key="1">
    <citation type="journal article" date="2019" name="Int. J. Syst. Evol. Microbiol.">
        <title>The Global Catalogue of Microorganisms (GCM) 10K type strain sequencing project: providing services to taxonomists for standard genome sequencing and annotation.</title>
        <authorList>
            <consortium name="The Broad Institute Genomics Platform"/>
            <consortium name="The Broad Institute Genome Sequencing Center for Infectious Disease"/>
            <person name="Wu L."/>
            <person name="Ma J."/>
        </authorList>
    </citation>
    <scope>NUCLEOTIDE SEQUENCE [LARGE SCALE GENOMIC DNA]</scope>
    <source>
        <strain evidence="2">JCM 3369</strain>
    </source>
</reference>
<accession>A0ABW2CE49</accession>
<gene>
    <name evidence="1" type="ORF">ACFQKB_06445</name>
</gene>
<dbReference type="Gene3D" id="2.110.10.10">
    <property type="entry name" value="Hemopexin-like domain"/>
    <property type="match status" value="1"/>
</dbReference>
<dbReference type="Proteomes" id="UP001596380">
    <property type="component" value="Unassembled WGS sequence"/>
</dbReference>